<keyword evidence="2" id="KW-1185">Reference proteome</keyword>
<comment type="caution">
    <text evidence="1">The sequence shown here is derived from an EMBL/GenBank/DDBJ whole genome shotgun (WGS) entry which is preliminary data.</text>
</comment>
<name>A0ACB6ZGD4_THEGA</name>
<protein>
    <submittedName>
        <fullName evidence="1">Uncharacterized protein</fullName>
    </submittedName>
</protein>
<proteinExistence type="predicted"/>
<evidence type="ECO:0000313" key="2">
    <source>
        <dbReference type="Proteomes" id="UP000886501"/>
    </source>
</evidence>
<dbReference type="Proteomes" id="UP000886501">
    <property type="component" value="Unassembled WGS sequence"/>
</dbReference>
<reference evidence="1" key="1">
    <citation type="submission" date="2019-10" db="EMBL/GenBank/DDBJ databases">
        <authorList>
            <consortium name="DOE Joint Genome Institute"/>
            <person name="Kuo A."/>
            <person name="Miyauchi S."/>
            <person name="Kiss E."/>
            <person name="Drula E."/>
            <person name="Kohler A."/>
            <person name="Sanchez-Garcia M."/>
            <person name="Andreopoulos B."/>
            <person name="Barry K.W."/>
            <person name="Bonito G."/>
            <person name="Buee M."/>
            <person name="Carver A."/>
            <person name="Chen C."/>
            <person name="Cichocki N."/>
            <person name="Clum A."/>
            <person name="Culley D."/>
            <person name="Crous P.W."/>
            <person name="Fauchery L."/>
            <person name="Girlanda M."/>
            <person name="Hayes R."/>
            <person name="Keri Z."/>
            <person name="Labutti K."/>
            <person name="Lipzen A."/>
            <person name="Lombard V."/>
            <person name="Magnuson J."/>
            <person name="Maillard F."/>
            <person name="Morin E."/>
            <person name="Murat C."/>
            <person name="Nolan M."/>
            <person name="Ohm R."/>
            <person name="Pangilinan J."/>
            <person name="Pereira M."/>
            <person name="Perotto S."/>
            <person name="Peter M."/>
            <person name="Riley R."/>
            <person name="Sitrit Y."/>
            <person name="Stielow B."/>
            <person name="Szollosi G."/>
            <person name="Zifcakova L."/>
            <person name="Stursova M."/>
            <person name="Spatafora J.W."/>
            <person name="Tedersoo L."/>
            <person name="Vaario L.-M."/>
            <person name="Yamada A."/>
            <person name="Yan M."/>
            <person name="Wang P."/>
            <person name="Xu J."/>
            <person name="Bruns T."/>
            <person name="Baldrian P."/>
            <person name="Vilgalys R."/>
            <person name="Henrissat B."/>
            <person name="Grigoriev I.V."/>
            <person name="Hibbett D."/>
            <person name="Nagy L.G."/>
            <person name="Martin F.M."/>
        </authorList>
    </citation>
    <scope>NUCLEOTIDE SEQUENCE</scope>
    <source>
        <strain evidence="1">P2</strain>
    </source>
</reference>
<accession>A0ACB6ZGD4</accession>
<dbReference type="EMBL" id="MU118010">
    <property type="protein sequence ID" value="KAF9648629.1"/>
    <property type="molecule type" value="Genomic_DNA"/>
</dbReference>
<reference evidence="1" key="2">
    <citation type="journal article" date="2020" name="Nat. Commun.">
        <title>Large-scale genome sequencing of mycorrhizal fungi provides insights into the early evolution of symbiotic traits.</title>
        <authorList>
            <person name="Miyauchi S."/>
            <person name="Kiss E."/>
            <person name="Kuo A."/>
            <person name="Drula E."/>
            <person name="Kohler A."/>
            <person name="Sanchez-Garcia M."/>
            <person name="Morin E."/>
            <person name="Andreopoulos B."/>
            <person name="Barry K.W."/>
            <person name="Bonito G."/>
            <person name="Buee M."/>
            <person name="Carver A."/>
            <person name="Chen C."/>
            <person name="Cichocki N."/>
            <person name="Clum A."/>
            <person name="Culley D."/>
            <person name="Crous P.W."/>
            <person name="Fauchery L."/>
            <person name="Girlanda M."/>
            <person name="Hayes R.D."/>
            <person name="Keri Z."/>
            <person name="LaButti K."/>
            <person name="Lipzen A."/>
            <person name="Lombard V."/>
            <person name="Magnuson J."/>
            <person name="Maillard F."/>
            <person name="Murat C."/>
            <person name="Nolan M."/>
            <person name="Ohm R.A."/>
            <person name="Pangilinan J."/>
            <person name="Pereira M.F."/>
            <person name="Perotto S."/>
            <person name="Peter M."/>
            <person name="Pfister S."/>
            <person name="Riley R."/>
            <person name="Sitrit Y."/>
            <person name="Stielow J.B."/>
            <person name="Szollosi G."/>
            <person name="Zifcakova L."/>
            <person name="Stursova M."/>
            <person name="Spatafora J.W."/>
            <person name="Tedersoo L."/>
            <person name="Vaario L.M."/>
            <person name="Yamada A."/>
            <person name="Yan M."/>
            <person name="Wang P."/>
            <person name="Xu J."/>
            <person name="Bruns T."/>
            <person name="Baldrian P."/>
            <person name="Vilgalys R."/>
            <person name="Dunand C."/>
            <person name="Henrissat B."/>
            <person name="Grigoriev I.V."/>
            <person name="Hibbett D."/>
            <person name="Nagy L.G."/>
            <person name="Martin F.M."/>
        </authorList>
    </citation>
    <scope>NUCLEOTIDE SEQUENCE</scope>
    <source>
        <strain evidence="1">P2</strain>
    </source>
</reference>
<gene>
    <name evidence="1" type="ORF">BDM02DRAFT_2210417</name>
</gene>
<organism evidence="1 2">
    <name type="scientific">Thelephora ganbajun</name>
    <name type="common">Ganba fungus</name>
    <dbReference type="NCBI Taxonomy" id="370292"/>
    <lineage>
        <taxon>Eukaryota</taxon>
        <taxon>Fungi</taxon>
        <taxon>Dikarya</taxon>
        <taxon>Basidiomycota</taxon>
        <taxon>Agaricomycotina</taxon>
        <taxon>Agaricomycetes</taxon>
        <taxon>Thelephorales</taxon>
        <taxon>Thelephoraceae</taxon>
        <taxon>Thelephora</taxon>
    </lineage>
</organism>
<sequence length="259" mass="28729">MAYFSNNDNLYAPTTTPEEFDLYPFLQPQTFTATQEVYRQPTFASDWDWVDQAGSSTTPSINFLATNYEPVPPTFDPYPASSHGSYLPTTSQSSQPNYPGTLSWENPFMSGQGWETMVPTLNATPTNPWGSQQYGMTADMSYMDDTQNHHRPRLGVIRIGMTDSQRFTPYEKYGARLKTHGTVEAGPSTRMFLPILCDTPPTTQPTGGISETTADAEQAKTITEDEAPVSNFYCSPIPRVTDCLLDVRHPKPGAPVEKG</sequence>
<evidence type="ECO:0000313" key="1">
    <source>
        <dbReference type="EMBL" id="KAF9648629.1"/>
    </source>
</evidence>